<evidence type="ECO:0000313" key="2">
    <source>
        <dbReference type="EMBL" id="OGF21395.1"/>
    </source>
</evidence>
<organism evidence="2 3">
    <name type="scientific">Candidatus Falkowbacteria bacterium RIFOXYA2_FULL_38_12</name>
    <dbReference type="NCBI Taxonomy" id="1797993"/>
    <lineage>
        <taxon>Bacteria</taxon>
        <taxon>Candidatus Falkowiibacteriota</taxon>
    </lineage>
</organism>
<accession>A0A1F5S3Y3</accession>
<dbReference type="Proteomes" id="UP000177407">
    <property type="component" value="Unassembled WGS sequence"/>
</dbReference>
<evidence type="ECO:0008006" key="4">
    <source>
        <dbReference type="Google" id="ProtNLM"/>
    </source>
</evidence>
<dbReference type="EMBL" id="MFGA01000006">
    <property type="protein sequence ID" value="OGF21395.1"/>
    <property type="molecule type" value="Genomic_DNA"/>
</dbReference>
<feature type="transmembrane region" description="Helical" evidence="1">
    <location>
        <begin position="281"/>
        <end position="304"/>
    </location>
</feature>
<protein>
    <recommendedName>
        <fullName evidence="4">DUF916 domain-containing protein</fullName>
    </recommendedName>
</protein>
<keyword evidence="1" id="KW-0812">Transmembrane</keyword>
<reference evidence="2 3" key="1">
    <citation type="journal article" date="2016" name="Nat. Commun.">
        <title>Thousands of microbial genomes shed light on interconnected biogeochemical processes in an aquifer system.</title>
        <authorList>
            <person name="Anantharaman K."/>
            <person name="Brown C.T."/>
            <person name="Hug L.A."/>
            <person name="Sharon I."/>
            <person name="Castelle C.J."/>
            <person name="Probst A.J."/>
            <person name="Thomas B.C."/>
            <person name="Singh A."/>
            <person name="Wilkins M.J."/>
            <person name="Karaoz U."/>
            <person name="Brodie E.L."/>
            <person name="Williams K.H."/>
            <person name="Hubbard S.S."/>
            <person name="Banfield J.F."/>
        </authorList>
    </citation>
    <scope>NUCLEOTIDE SEQUENCE [LARGE SCALE GENOMIC DNA]</scope>
</reference>
<gene>
    <name evidence="2" type="ORF">A2257_00345</name>
</gene>
<name>A0A1F5S3Y3_9BACT</name>
<keyword evidence="1" id="KW-0472">Membrane</keyword>
<evidence type="ECO:0000256" key="1">
    <source>
        <dbReference type="SAM" id="Phobius"/>
    </source>
</evidence>
<dbReference type="AlphaFoldDB" id="A0A1F5S3Y3"/>
<comment type="caution">
    <text evidence="2">The sequence shown here is derived from an EMBL/GenBank/DDBJ whole genome shotgun (WGS) entry which is preliminary data.</text>
</comment>
<evidence type="ECO:0000313" key="3">
    <source>
        <dbReference type="Proteomes" id="UP000177407"/>
    </source>
</evidence>
<keyword evidence="1" id="KW-1133">Transmembrane helix</keyword>
<proteinExistence type="predicted"/>
<sequence length="319" mass="35554">MKKTIIKILLLIALAGFFPISSFALTISPPTMEFIAKRGETITDVVKLFNETSAPITLVAEVRDFKPLNEKGTPNFLPIADKNDPSKLSNWIDVKEKTVTLKSNERKNILFTINIPDGAFPGGHFAGILWAMPSANKDSVGITSKTGTLILVNIAGMAEEKARIIEFSADKKMYNHLPVNLSLRFENMGNVYLKPIGEIKIKNIWGKEVASLDVNPGLNNALPGSVRQYNVSWKNKDVAENLSEIIKEKDNFAFGRYSAVATLGYGSADQTLIAEKSFWVFPWRVIGISLITILVVFLIFVLGIKRYNRWILEKYGKKS</sequence>